<dbReference type="Gene3D" id="1.25.20.10">
    <property type="entry name" value="Bacterial muramidases"/>
    <property type="match status" value="1"/>
</dbReference>
<dbReference type="Pfam" id="PF01464">
    <property type="entry name" value="SLT"/>
    <property type="match status" value="1"/>
</dbReference>
<dbReference type="CDD" id="cd13401">
    <property type="entry name" value="Slt70-like"/>
    <property type="match status" value="1"/>
</dbReference>
<evidence type="ECO:0000256" key="2">
    <source>
        <dbReference type="ARBA" id="ARBA00009387"/>
    </source>
</evidence>
<evidence type="ECO:0000256" key="4">
    <source>
        <dbReference type="SAM" id="SignalP"/>
    </source>
</evidence>
<evidence type="ECO:0000256" key="1">
    <source>
        <dbReference type="ARBA" id="ARBA00007734"/>
    </source>
</evidence>
<protein>
    <submittedName>
        <fullName evidence="6">Soluble lytic murein transglycosylase</fullName>
    </submittedName>
</protein>
<dbReference type="SUPFAM" id="SSF53955">
    <property type="entry name" value="Lysozyme-like"/>
    <property type="match status" value="1"/>
</dbReference>
<evidence type="ECO:0000259" key="5">
    <source>
        <dbReference type="Pfam" id="PF01464"/>
    </source>
</evidence>
<accession>A0A1Y6BSB0</accession>
<sequence>MRTVVRVYVPTLLLALVTACLLVPANSAGAQLLSARDRQIYHEAFDKAEHGQWAAALALSAQGSDPLLAKVLRWDWLRRDDSADFASIVTFLDKNPNWPGSDQLQRQAERAMPPDLPDSAVIAWFAGLKPLTAEGGVRYAEALARRGLTAQASELARSIWRGQVLNSDLESRLLQRFGGAFTRDDDEARLTAMLLKRADDSALRVGKMIGSGHQALAAATVKLYNRSPGVDAAIERVPPALRDHPRLVYERARWRLRSGMLEGAVQLLESPYPPDADPDNWWALRRWAAREALSEGMVSSAYRIAANHGTDDGLSFAEGEFLAGWIALRFLKEDDTALKHFERLYKGVSSPISRARGAYWAGEAERAAGREQQADKWYRLAAVHDTTFYGQLAAHRLGGQPAVVGTAPHQPDDRQRAAFEARELPRAIRELAEIDANEPLPWLFAGLRAQASDERDWRLIAELARSTGHDEQVVRTAKLALRDGIYLPDLLYPPPPHKVGQDLEGALVAGLMRQESEFDVEATSPSGALGLMQLMPSTAREVAGKLGVPYHVGLLTGDPGYNMKLGRAYLSRLLARTGGYVPMAVASYNAGPGNVDRWLRFNGDPRDGTTDPVDWIESIPFTETRNYVQRVIEGAVVYARRMGLGGDPIAAFLYGPQTRMIDEKLADTTN</sequence>
<comment type="similarity">
    <text evidence="2">Belongs to the virb1 family.</text>
</comment>
<dbReference type="EMBL" id="FWZX01000006">
    <property type="protein sequence ID" value="SMF18429.1"/>
    <property type="molecule type" value="Genomic_DNA"/>
</dbReference>
<reference evidence="6 7" key="1">
    <citation type="submission" date="2017-04" db="EMBL/GenBank/DDBJ databases">
        <authorList>
            <person name="Afonso C.L."/>
            <person name="Miller P.J."/>
            <person name="Scott M.A."/>
            <person name="Spackman E."/>
            <person name="Goraichik I."/>
            <person name="Dimitrov K.M."/>
            <person name="Suarez D.L."/>
            <person name="Swayne D.E."/>
        </authorList>
    </citation>
    <scope>NUCLEOTIDE SEQUENCE [LARGE SCALE GENOMIC DNA]</scope>
    <source>
        <strain evidence="6 7">USBA 355</strain>
    </source>
</reference>
<dbReference type="AlphaFoldDB" id="A0A1Y6BSB0"/>
<dbReference type="GO" id="GO:0004553">
    <property type="term" value="F:hydrolase activity, hydrolyzing O-glycosyl compounds"/>
    <property type="evidence" value="ECO:0007669"/>
    <property type="project" value="InterPro"/>
</dbReference>
<feature type="chain" id="PRO_5012780143" evidence="4">
    <location>
        <begin position="31"/>
        <end position="670"/>
    </location>
</feature>
<organism evidence="6 7">
    <name type="scientific">Tistlia consotensis USBA 355</name>
    <dbReference type="NCBI Taxonomy" id="560819"/>
    <lineage>
        <taxon>Bacteria</taxon>
        <taxon>Pseudomonadati</taxon>
        <taxon>Pseudomonadota</taxon>
        <taxon>Alphaproteobacteria</taxon>
        <taxon>Rhodospirillales</taxon>
        <taxon>Rhodovibrionaceae</taxon>
        <taxon>Tistlia</taxon>
    </lineage>
</organism>
<dbReference type="RefSeq" id="WP_085122643.1">
    <property type="nucleotide sequence ID" value="NZ_FWZX01000006.1"/>
</dbReference>
<dbReference type="PANTHER" id="PTHR37423">
    <property type="entry name" value="SOLUBLE LYTIC MUREIN TRANSGLYCOSYLASE-RELATED"/>
    <property type="match status" value="1"/>
</dbReference>
<feature type="domain" description="Transglycosylase SLT" evidence="5">
    <location>
        <begin position="504"/>
        <end position="604"/>
    </location>
</feature>
<evidence type="ECO:0000313" key="7">
    <source>
        <dbReference type="Proteomes" id="UP000192917"/>
    </source>
</evidence>
<dbReference type="InterPro" id="IPR008258">
    <property type="entry name" value="Transglycosylase_SLT_dom_1"/>
</dbReference>
<dbReference type="STRING" id="560819.SAMN05428998_106163"/>
<dbReference type="PANTHER" id="PTHR37423:SF2">
    <property type="entry name" value="MEMBRANE-BOUND LYTIC MUREIN TRANSGLYCOSYLASE C"/>
    <property type="match status" value="1"/>
</dbReference>
<proteinExistence type="inferred from homology"/>
<comment type="similarity">
    <text evidence="1">Belongs to the transglycosylase Slt family.</text>
</comment>
<dbReference type="GO" id="GO:0042597">
    <property type="term" value="C:periplasmic space"/>
    <property type="evidence" value="ECO:0007669"/>
    <property type="project" value="InterPro"/>
</dbReference>
<dbReference type="InterPro" id="IPR008939">
    <property type="entry name" value="Lytic_TGlycosylase_superhlx_U"/>
</dbReference>
<evidence type="ECO:0000256" key="3">
    <source>
        <dbReference type="ARBA" id="ARBA00022729"/>
    </source>
</evidence>
<dbReference type="Gene3D" id="1.10.530.10">
    <property type="match status" value="1"/>
</dbReference>
<dbReference type="SUPFAM" id="SSF48435">
    <property type="entry name" value="Bacterial muramidases"/>
    <property type="match status" value="1"/>
</dbReference>
<feature type="signal peptide" evidence="4">
    <location>
        <begin position="1"/>
        <end position="30"/>
    </location>
</feature>
<evidence type="ECO:0000313" key="6">
    <source>
        <dbReference type="EMBL" id="SMF18429.1"/>
    </source>
</evidence>
<gene>
    <name evidence="6" type="ORF">SAMN05428998_106163</name>
</gene>
<dbReference type="Proteomes" id="UP000192917">
    <property type="component" value="Unassembled WGS sequence"/>
</dbReference>
<dbReference type="PROSITE" id="PS51257">
    <property type="entry name" value="PROKAR_LIPOPROTEIN"/>
    <property type="match status" value="1"/>
</dbReference>
<keyword evidence="3 4" id="KW-0732">Signal</keyword>
<name>A0A1Y6BSB0_9PROT</name>
<dbReference type="InterPro" id="IPR023346">
    <property type="entry name" value="Lysozyme-like_dom_sf"/>
</dbReference>
<keyword evidence="7" id="KW-1185">Reference proteome</keyword>